<keyword evidence="3" id="KW-0819">tRNA processing</keyword>
<dbReference type="Gene3D" id="1.10.3090.10">
    <property type="entry name" value="cca-adding enzyme, domain 2"/>
    <property type="match status" value="1"/>
</dbReference>
<keyword evidence="8" id="KW-0694">RNA-binding</keyword>
<dbReference type="Pfam" id="PF12627">
    <property type="entry name" value="PolyA_pol_RNAbd"/>
    <property type="match status" value="1"/>
</dbReference>
<keyword evidence="2" id="KW-0808">Transferase</keyword>
<evidence type="ECO:0000259" key="10">
    <source>
        <dbReference type="Pfam" id="PF01966"/>
    </source>
</evidence>
<protein>
    <recommendedName>
        <fullName evidence="13">HD domain-containing protein</fullName>
    </recommendedName>
</protein>
<dbReference type="NCBIfam" id="TIGR00277">
    <property type="entry name" value="HDIG"/>
    <property type="match status" value="1"/>
</dbReference>
<feature type="domain" description="Poly A polymerase head" evidence="9">
    <location>
        <begin position="29"/>
        <end position="158"/>
    </location>
</feature>
<evidence type="ECO:0000313" key="12">
    <source>
        <dbReference type="EMBL" id="SUZ83246.1"/>
    </source>
</evidence>
<keyword evidence="5" id="KW-0479">Metal-binding</keyword>
<dbReference type="CDD" id="cd05398">
    <property type="entry name" value="NT_ClassII-CCAase"/>
    <property type="match status" value="1"/>
</dbReference>
<dbReference type="InterPro" id="IPR006674">
    <property type="entry name" value="HD_domain"/>
</dbReference>
<accession>A0A381QV05</accession>
<evidence type="ECO:0000256" key="8">
    <source>
        <dbReference type="ARBA" id="ARBA00022884"/>
    </source>
</evidence>
<dbReference type="InterPro" id="IPR043519">
    <property type="entry name" value="NT_sf"/>
</dbReference>
<dbReference type="GO" id="GO:0000166">
    <property type="term" value="F:nucleotide binding"/>
    <property type="evidence" value="ECO:0007669"/>
    <property type="project" value="UniProtKB-KW"/>
</dbReference>
<evidence type="ECO:0000259" key="9">
    <source>
        <dbReference type="Pfam" id="PF01743"/>
    </source>
</evidence>
<dbReference type="Gene3D" id="3.30.460.10">
    <property type="entry name" value="Beta Polymerase, domain 2"/>
    <property type="match status" value="1"/>
</dbReference>
<comment type="cofactor">
    <cofactor evidence="1">
        <name>Mg(2+)</name>
        <dbReference type="ChEBI" id="CHEBI:18420"/>
    </cofactor>
</comment>
<dbReference type="Pfam" id="PF01743">
    <property type="entry name" value="PolyA_pol"/>
    <property type="match status" value="1"/>
</dbReference>
<keyword evidence="7" id="KW-0460">Magnesium</keyword>
<keyword evidence="6" id="KW-0547">Nucleotide-binding</keyword>
<dbReference type="AlphaFoldDB" id="A0A381QV05"/>
<organism evidence="12">
    <name type="scientific">marine metagenome</name>
    <dbReference type="NCBI Taxonomy" id="408172"/>
    <lineage>
        <taxon>unclassified sequences</taxon>
        <taxon>metagenomes</taxon>
        <taxon>ecological metagenomes</taxon>
    </lineage>
</organism>
<dbReference type="CDD" id="cd00077">
    <property type="entry name" value="HDc"/>
    <property type="match status" value="1"/>
</dbReference>
<dbReference type="Pfam" id="PF01966">
    <property type="entry name" value="HD"/>
    <property type="match status" value="1"/>
</dbReference>
<dbReference type="InterPro" id="IPR003607">
    <property type="entry name" value="HD/PDEase_dom"/>
</dbReference>
<evidence type="ECO:0000256" key="4">
    <source>
        <dbReference type="ARBA" id="ARBA00022695"/>
    </source>
</evidence>
<dbReference type="InterPro" id="IPR050124">
    <property type="entry name" value="tRNA_CCA-adding_enzyme"/>
</dbReference>
<dbReference type="GO" id="GO:0016779">
    <property type="term" value="F:nucleotidyltransferase activity"/>
    <property type="evidence" value="ECO:0007669"/>
    <property type="project" value="UniProtKB-KW"/>
</dbReference>
<dbReference type="GO" id="GO:0046872">
    <property type="term" value="F:metal ion binding"/>
    <property type="evidence" value="ECO:0007669"/>
    <property type="project" value="UniProtKB-KW"/>
</dbReference>
<name>A0A381QV05_9ZZZZ</name>
<dbReference type="GO" id="GO:0003723">
    <property type="term" value="F:RNA binding"/>
    <property type="evidence" value="ECO:0007669"/>
    <property type="project" value="UniProtKB-KW"/>
</dbReference>
<evidence type="ECO:0000256" key="7">
    <source>
        <dbReference type="ARBA" id="ARBA00022842"/>
    </source>
</evidence>
<reference evidence="12" key="1">
    <citation type="submission" date="2018-05" db="EMBL/GenBank/DDBJ databases">
        <authorList>
            <person name="Lanie J.A."/>
            <person name="Ng W.-L."/>
            <person name="Kazmierczak K.M."/>
            <person name="Andrzejewski T.M."/>
            <person name="Davidsen T.M."/>
            <person name="Wayne K.J."/>
            <person name="Tettelin H."/>
            <person name="Glass J.I."/>
            <person name="Rusch D."/>
            <person name="Podicherti R."/>
            <person name="Tsui H.-C.T."/>
            <person name="Winkler M.E."/>
        </authorList>
    </citation>
    <scope>NUCLEOTIDE SEQUENCE</scope>
</reference>
<dbReference type="InterPro" id="IPR002646">
    <property type="entry name" value="PolA_pol_head_dom"/>
</dbReference>
<keyword evidence="4" id="KW-0548">Nucleotidyltransferase</keyword>
<evidence type="ECO:0008006" key="13">
    <source>
        <dbReference type="Google" id="ProtNLM"/>
    </source>
</evidence>
<evidence type="ECO:0000259" key="11">
    <source>
        <dbReference type="Pfam" id="PF12627"/>
    </source>
</evidence>
<sequence>MIHSVIKKNINNNLFKVISKCADENAIDCYLIGGYVRDLIIGSKQPKDIDIMVVGDGIEIAKKVCKNLNPKTKIKIYKNFRTAAFKYKNFDIEFVGARKESYKNSSRNPIVEIGTLNDDLNRRDFTINNIAIGLNSSNWGEILDKFNGLDDIENKLIRTPLDPVKTFSDDPLRMLRGIRFSCQLKFNLHADLLNTISSEKNRINIISGERISEELNKILMTNKPSIGFKILDETGLLKIILPELTALKGIDEIEGYKHKDNFYHTLEVLDNICLTTDNLWLRWSALLHDIGKAPTKEFINKIGWTFHGHELKGSKMVYKIFKRLNLPLNNKLKYVQKIIYMSSRPIILSNDNISDSAVRRLIYDANEDVDDLLTLCEADITTKNPNRFKKYLNNFKKVRKKIIEVEKRDHIRNFQPPISGEEIMKYFNLKPCREIGILKEFIKESILDGKINNDYQSAKSLMIKKGLEIGLKKQ</sequence>
<evidence type="ECO:0000256" key="6">
    <source>
        <dbReference type="ARBA" id="ARBA00022741"/>
    </source>
</evidence>
<evidence type="ECO:0000256" key="1">
    <source>
        <dbReference type="ARBA" id="ARBA00001946"/>
    </source>
</evidence>
<dbReference type="InterPro" id="IPR032828">
    <property type="entry name" value="PolyA_RNA-bd"/>
</dbReference>
<evidence type="ECO:0000256" key="2">
    <source>
        <dbReference type="ARBA" id="ARBA00022679"/>
    </source>
</evidence>
<dbReference type="GO" id="GO:0008033">
    <property type="term" value="P:tRNA processing"/>
    <property type="evidence" value="ECO:0007669"/>
    <property type="project" value="UniProtKB-KW"/>
</dbReference>
<dbReference type="SUPFAM" id="SSF81891">
    <property type="entry name" value="Poly A polymerase C-terminal region-like"/>
    <property type="match status" value="1"/>
</dbReference>
<dbReference type="EMBL" id="UINC01001542">
    <property type="protein sequence ID" value="SUZ83246.1"/>
    <property type="molecule type" value="Genomic_DNA"/>
</dbReference>
<gene>
    <name evidence="12" type="ORF">METZ01_LOCUS36100</name>
</gene>
<proteinExistence type="predicted"/>
<feature type="domain" description="tRNA nucleotidyltransferase/poly(A) polymerase RNA and SrmB- binding" evidence="11">
    <location>
        <begin position="186"/>
        <end position="246"/>
    </location>
</feature>
<feature type="domain" description="HD" evidence="10">
    <location>
        <begin position="262"/>
        <end position="349"/>
    </location>
</feature>
<dbReference type="SUPFAM" id="SSF81301">
    <property type="entry name" value="Nucleotidyltransferase"/>
    <property type="match status" value="1"/>
</dbReference>
<evidence type="ECO:0000256" key="3">
    <source>
        <dbReference type="ARBA" id="ARBA00022694"/>
    </source>
</evidence>
<dbReference type="InterPro" id="IPR006675">
    <property type="entry name" value="HDIG_dom"/>
</dbReference>
<dbReference type="PANTHER" id="PTHR47545">
    <property type="entry name" value="MULTIFUNCTIONAL CCA PROTEIN"/>
    <property type="match status" value="1"/>
</dbReference>
<evidence type="ECO:0000256" key="5">
    <source>
        <dbReference type="ARBA" id="ARBA00022723"/>
    </source>
</evidence>